<evidence type="ECO:0000313" key="1">
    <source>
        <dbReference type="EMBL" id="MBP2034128.1"/>
    </source>
</evidence>
<keyword evidence="2" id="KW-1185">Reference proteome</keyword>
<protein>
    <submittedName>
        <fullName evidence="1">ABC-type uncharacterized transport system fused permease/ATPase subunit</fullName>
    </submittedName>
</protein>
<dbReference type="RefSeq" id="WP_209703359.1">
    <property type="nucleotide sequence ID" value="NZ_JAGGLM010000032.1"/>
</dbReference>
<evidence type="ECO:0000313" key="2">
    <source>
        <dbReference type="Proteomes" id="UP001519307"/>
    </source>
</evidence>
<dbReference type="PROSITE" id="PS51257">
    <property type="entry name" value="PROKAR_LIPOPROTEIN"/>
    <property type="match status" value="1"/>
</dbReference>
<gene>
    <name evidence="1" type="ORF">J2Z42_002855</name>
</gene>
<comment type="caution">
    <text evidence="1">The sequence shown here is derived from an EMBL/GenBank/DDBJ whole genome shotgun (WGS) entry which is preliminary data.</text>
</comment>
<dbReference type="EMBL" id="JAGGLM010000032">
    <property type="protein sequence ID" value="MBP2034128.1"/>
    <property type="molecule type" value="Genomic_DNA"/>
</dbReference>
<name>A0ABS4KVQ2_9CLOT</name>
<accession>A0ABS4KVQ2</accession>
<proteinExistence type="predicted"/>
<organism evidence="1 2">
    <name type="scientific">Clostridium algifaecis</name>
    <dbReference type="NCBI Taxonomy" id="1472040"/>
    <lineage>
        <taxon>Bacteria</taxon>
        <taxon>Bacillati</taxon>
        <taxon>Bacillota</taxon>
        <taxon>Clostridia</taxon>
        <taxon>Eubacteriales</taxon>
        <taxon>Clostridiaceae</taxon>
        <taxon>Clostridium</taxon>
    </lineage>
</organism>
<dbReference type="Proteomes" id="UP001519307">
    <property type="component" value="Unassembled WGS sequence"/>
</dbReference>
<sequence>MKKIALVILCFVLVITGCFIAKMQVSNSQKQSSDPAKQVVENYFKYLNEKDKKEFLDKTGLFFYNLF</sequence>
<reference evidence="1 2" key="1">
    <citation type="submission" date="2021-03" db="EMBL/GenBank/DDBJ databases">
        <title>Genomic Encyclopedia of Type Strains, Phase IV (KMG-IV): sequencing the most valuable type-strain genomes for metagenomic binning, comparative biology and taxonomic classification.</title>
        <authorList>
            <person name="Goeker M."/>
        </authorList>
    </citation>
    <scope>NUCLEOTIDE SEQUENCE [LARGE SCALE GENOMIC DNA]</scope>
    <source>
        <strain evidence="1 2">DSM 28783</strain>
    </source>
</reference>